<dbReference type="Proteomes" id="UP000013526">
    <property type="component" value="Unassembled WGS sequence"/>
</dbReference>
<proteinExistence type="predicted"/>
<evidence type="ECO:0000313" key="2">
    <source>
        <dbReference type="Proteomes" id="UP000013526"/>
    </source>
</evidence>
<reference evidence="1 2" key="1">
    <citation type="journal article" date="2013" name="Genome Announc.">
        <title>Draft Genome Sequence of Aeromonas molluscorum Strain 848TT, Isolated from Bivalve Molluscs.</title>
        <authorList>
            <person name="Spataro N."/>
            <person name="Farfan M."/>
            <person name="Albarral V."/>
            <person name="Sanglas A."/>
            <person name="Loren J.G."/>
            <person name="Fuste M.C."/>
            <person name="Bosch E."/>
        </authorList>
    </citation>
    <scope>NUCLEOTIDE SEQUENCE [LARGE SCALE GENOMIC DNA]</scope>
    <source>
        <strain evidence="1 2">848</strain>
    </source>
</reference>
<dbReference type="EMBL" id="AQGQ01000100">
    <property type="protein sequence ID" value="EOD54528.1"/>
    <property type="molecule type" value="Genomic_DNA"/>
</dbReference>
<evidence type="ECO:0000313" key="1">
    <source>
        <dbReference type="EMBL" id="EOD54528.1"/>
    </source>
</evidence>
<sequence length="65" mass="7303">MILAITSGVLRDWVTIFRCTHMMVCSLNSDSLIIGRLLPWGNLRPCLPETTSNGTQINSRREQGQ</sequence>
<organism evidence="1 2">
    <name type="scientific">Aeromonas molluscorum 848</name>
    <dbReference type="NCBI Taxonomy" id="1268236"/>
    <lineage>
        <taxon>Bacteria</taxon>
        <taxon>Pseudomonadati</taxon>
        <taxon>Pseudomonadota</taxon>
        <taxon>Gammaproteobacteria</taxon>
        <taxon>Aeromonadales</taxon>
        <taxon>Aeromonadaceae</taxon>
        <taxon>Aeromonas</taxon>
    </lineage>
</organism>
<dbReference type="AlphaFoldDB" id="R1F3Q2"/>
<name>R1F3Q2_9GAMM</name>
<protein>
    <submittedName>
        <fullName evidence="1">Uncharacterized protein</fullName>
    </submittedName>
</protein>
<gene>
    <name evidence="1" type="ORF">G113_13883</name>
</gene>
<comment type="caution">
    <text evidence="1">The sequence shown here is derived from an EMBL/GenBank/DDBJ whole genome shotgun (WGS) entry which is preliminary data.</text>
</comment>
<keyword evidence="2" id="KW-1185">Reference proteome</keyword>
<accession>R1F3Q2</accession>